<dbReference type="Pfam" id="PF05420">
    <property type="entry name" value="BCSC_C"/>
    <property type="match status" value="1"/>
</dbReference>
<dbReference type="UniPathway" id="UPA00694"/>
<feature type="region of interest" description="Disordered" evidence="7">
    <location>
        <begin position="71"/>
        <end position="129"/>
    </location>
</feature>
<dbReference type="InterPro" id="IPR019734">
    <property type="entry name" value="TPR_rpt"/>
</dbReference>
<evidence type="ECO:0000256" key="4">
    <source>
        <dbReference type="ARBA" id="ARBA00022803"/>
    </source>
</evidence>
<feature type="chain" id="PRO_5002068940" description="Cellulose synthase operon C C-terminal domain-containing protein" evidence="8">
    <location>
        <begin position="22"/>
        <end position="1088"/>
    </location>
</feature>
<keyword evidence="11" id="KW-1185">Reference proteome</keyword>
<dbReference type="PANTHER" id="PTHR45586:SF1">
    <property type="entry name" value="LIPOPOLYSACCHARIDE ASSEMBLY PROTEIN B"/>
    <property type="match status" value="1"/>
</dbReference>
<dbReference type="Gene3D" id="1.25.40.10">
    <property type="entry name" value="Tetratricopeptide repeat domain"/>
    <property type="match status" value="3"/>
</dbReference>
<dbReference type="PANTHER" id="PTHR45586">
    <property type="entry name" value="TPR REPEAT-CONTAINING PROTEIN PA4667"/>
    <property type="match status" value="1"/>
</dbReference>
<keyword evidence="3" id="KW-0677">Repeat</keyword>
<keyword evidence="5" id="KW-0135">Cellulose biosynthesis</keyword>
<evidence type="ECO:0000256" key="3">
    <source>
        <dbReference type="ARBA" id="ARBA00022737"/>
    </source>
</evidence>
<dbReference type="InterPro" id="IPR051012">
    <property type="entry name" value="CellSynth/LPSAsmb/PSIAsmb"/>
</dbReference>
<dbReference type="InterPro" id="IPR008410">
    <property type="entry name" value="BCSC_C"/>
</dbReference>
<feature type="compositionally biased region" description="Low complexity" evidence="7">
    <location>
        <begin position="101"/>
        <end position="123"/>
    </location>
</feature>
<dbReference type="GO" id="GO:0019867">
    <property type="term" value="C:outer membrane"/>
    <property type="evidence" value="ECO:0007669"/>
    <property type="project" value="InterPro"/>
</dbReference>
<evidence type="ECO:0000256" key="1">
    <source>
        <dbReference type="ARBA" id="ARBA00005186"/>
    </source>
</evidence>
<organism evidence="10 11">
    <name type="scientific">Croceibacterium mercuriale</name>
    <dbReference type="NCBI Taxonomy" id="1572751"/>
    <lineage>
        <taxon>Bacteria</taxon>
        <taxon>Pseudomonadati</taxon>
        <taxon>Pseudomonadota</taxon>
        <taxon>Alphaproteobacteria</taxon>
        <taxon>Sphingomonadales</taxon>
        <taxon>Erythrobacteraceae</taxon>
        <taxon>Croceibacterium</taxon>
    </lineage>
</organism>
<feature type="compositionally biased region" description="Pro residues" evidence="7">
    <location>
        <begin position="84"/>
        <end position="100"/>
    </location>
</feature>
<comment type="pathway">
    <text evidence="1">Glycan metabolism; bacterial cellulose biosynthesis.</text>
</comment>
<evidence type="ECO:0000256" key="6">
    <source>
        <dbReference type="PROSITE-ProRule" id="PRU00339"/>
    </source>
</evidence>
<proteinExistence type="predicted"/>
<name>A0A0B2C0B2_9SPHN</name>
<evidence type="ECO:0000313" key="10">
    <source>
        <dbReference type="EMBL" id="KHL25431.1"/>
    </source>
</evidence>
<feature type="domain" description="Cellulose synthase operon C C-terminal" evidence="9">
    <location>
        <begin position="740"/>
        <end position="1083"/>
    </location>
</feature>
<evidence type="ECO:0000256" key="5">
    <source>
        <dbReference type="ARBA" id="ARBA00022916"/>
    </source>
</evidence>
<dbReference type="SUPFAM" id="SSF48452">
    <property type="entry name" value="TPR-like"/>
    <property type="match status" value="2"/>
</dbReference>
<dbReference type="InterPro" id="IPR011990">
    <property type="entry name" value="TPR-like_helical_dom_sf"/>
</dbReference>
<dbReference type="EMBL" id="JTDN01000001">
    <property type="protein sequence ID" value="KHL25431.1"/>
    <property type="molecule type" value="Genomic_DNA"/>
</dbReference>
<evidence type="ECO:0000256" key="8">
    <source>
        <dbReference type="SAM" id="SignalP"/>
    </source>
</evidence>
<dbReference type="AlphaFoldDB" id="A0A0B2C0B2"/>
<dbReference type="Pfam" id="PF14559">
    <property type="entry name" value="TPR_19"/>
    <property type="match status" value="1"/>
</dbReference>
<dbReference type="Proteomes" id="UP000030988">
    <property type="component" value="Unassembled WGS sequence"/>
</dbReference>
<reference evidence="10 11" key="1">
    <citation type="submission" date="2014-11" db="EMBL/GenBank/DDBJ databases">
        <title>Draft genome sequence of Kirrobacter mercurialis.</title>
        <authorList>
            <person name="Coil D.A."/>
            <person name="Eisen J.A."/>
        </authorList>
    </citation>
    <scope>NUCLEOTIDE SEQUENCE [LARGE SCALE GENOMIC DNA]</scope>
    <source>
        <strain evidence="10 11">Coronado</strain>
    </source>
</reference>
<protein>
    <recommendedName>
        <fullName evidence="9">Cellulose synthase operon C C-terminal domain-containing protein</fullName>
    </recommendedName>
</protein>
<evidence type="ECO:0000313" key="11">
    <source>
        <dbReference type="Proteomes" id="UP000030988"/>
    </source>
</evidence>
<accession>A0A0B2C0B2</accession>
<dbReference type="STRING" id="1572751.PK98_01620"/>
<evidence type="ECO:0000256" key="7">
    <source>
        <dbReference type="SAM" id="MobiDB-lite"/>
    </source>
</evidence>
<dbReference type="GO" id="GO:0030244">
    <property type="term" value="P:cellulose biosynthetic process"/>
    <property type="evidence" value="ECO:0007669"/>
    <property type="project" value="UniProtKB-KW"/>
</dbReference>
<dbReference type="PROSITE" id="PS50005">
    <property type="entry name" value="TPR"/>
    <property type="match status" value="1"/>
</dbReference>
<keyword evidence="4 6" id="KW-0802">TPR repeat</keyword>
<dbReference type="Pfam" id="PF13432">
    <property type="entry name" value="TPR_16"/>
    <property type="match status" value="1"/>
</dbReference>
<evidence type="ECO:0000259" key="9">
    <source>
        <dbReference type="Pfam" id="PF05420"/>
    </source>
</evidence>
<dbReference type="SMART" id="SM00028">
    <property type="entry name" value="TPR"/>
    <property type="match status" value="6"/>
</dbReference>
<evidence type="ECO:0000256" key="2">
    <source>
        <dbReference type="ARBA" id="ARBA00022729"/>
    </source>
</evidence>
<keyword evidence="2 8" id="KW-0732">Signal</keyword>
<feature type="signal peptide" evidence="8">
    <location>
        <begin position="1"/>
        <end position="21"/>
    </location>
</feature>
<comment type="caution">
    <text evidence="10">The sequence shown here is derived from an EMBL/GenBank/DDBJ whole genome shotgun (WGS) entry which is preliminary data.</text>
</comment>
<dbReference type="OrthoDB" id="174989at2"/>
<feature type="repeat" description="TPR" evidence="6">
    <location>
        <begin position="37"/>
        <end position="70"/>
    </location>
</feature>
<gene>
    <name evidence="10" type="ORF">PK98_01620</name>
</gene>
<sequence length="1088" mass="114751">MSRQVKRSLALLLGAGTLAMGGTILPTDAAQAQATGVETLLAQARYWRSQGREDRARDAYRRVLQIDPANAEARRGVAGGGTPAPSPRAAPRPAPAPSAPPATRTGPPAAAPARPASRPAAPRQTGGEDRAAGFRALEAGQLDRAANLFQAALGRSRSDDEALGGLGIVRLRQSRFVEARDLLTRATALGSAAQWADALRSARFYGGIEEARATLAAGDLTGAETQAQALVRSGFETPAPALLLLAEIYEQQGRYADAADILAQAGADPGAEAGQLQSRAARNRALAAARTGDAETAEAAFVNGLLLDPADPWIRYEFGRWLIARGRAAEGDSMIAALSGIGTADALYAAALLQEELGRPLEAQRLVDRIPDAERSPLVRSFAGTLQLDRQLEEARALAAQGQAGQAGATLRRLAADPAYAARRPQIAQALLDAGDPAGATELARAALSGGAVDAAGYETLVRVLASAGADAEARAALAGARQRLGPTQVERLDAVLAVSRADRLRQDGRLAEAFDLLQNAWRVEPNSTEVLFQLGLLYETGNMPAQGAQAFQLLLAREPDDVPALLGLARTATAAGDNSLADDAVRRAMAQAPEDHEVYLAAADLARARGDERRAVRLLEQARLFYGRSQGLALGDLSAGNPFASSALGTNPFRAQQALAPAPASINPFALTAGETRLPGAMASAGFPQAYAQDEPALAADPVLARIDSDLRTLRNEAGPRVEVDAGFRDRSGEEGLSALSELNGTARVSTDLGRGRIGVEAELVALDSGVPSRSAQARFGRNATAEAQAIVDELPTPLALAPTQHAAGVAPSLFYAGDLLDARIGTTPLGFEYQEITGRLELKPRLGPSTSARAWVERQAVDDTILSYAGTRDPVTGDFWGQVMQTGGGVSLSWDQNGNGVYGDLAYHQYRGRAVANNDSLQANVGGYLLLHQGANDRIIAGANLNYQAYDNNQNNFTFGHGGYFSPQTFLAVSFPLRYIHTSDRLEVELQAAPGYQSFDQDQTAIYPTDAAAQAQLDALKRINTDVRSYYDALSQTGFAFSGRGRATYQVSPRTRIVGDLGYDTFGIFNEFTSTIGIRQQLGNGD</sequence>
<dbReference type="RefSeq" id="WP_039093786.1">
    <property type="nucleotide sequence ID" value="NZ_JTDN01000001.1"/>
</dbReference>